<evidence type="ECO:0000259" key="5">
    <source>
        <dbReference type="Pfam" id="PF02826"/>
    </source>
</evidence>
<dbReference type="PANTHER" id="PTHR10996">
    <property type="entry name" value="2-HYDROXYACID DEHYDROGENASE-RELATED"/>
    <property type="match status" value="1"/>
</dbReference>
<dbReference type="SUPFAM" id="SSF52283">
    <property type="entry name" value="Formate/glycerate dehydrogenase catalytic domain-like"/>
    <property type="match status" value="1"/>
</dbReference>
<dbReference type="GO" id="GO:0004617">
    <property type="term" value="F:phosphoglycerate dehydrogenase activity"/>
    <property type="evidence" value="ECO:0007669"/>
    <property type="project" value="UniProtKB-EC"/>
</dbReference>
<dbReference type="InterPro" id="IPR006139">
    <property type="entry name" value="D-isomer_2_OHA_DH_cat_dom"/>
</dbReference>
<feature type="domain" description="D-isomer specific 2-hydroxyacid dehydrogenase catalytic" evidence="4">
    <location>
        <begin position="21"/>
        <end position="312"/>
    </location>
</feature>
<evidence type="ECO:0000256" key="1">
    <source>
        <dbReference type="ARBA" id="ARBA00005854"/>
    </source>
</evidence>
<dbReference type="AlphaFoldDB" id="A0A853B5P5"/>
<reference evidence="6 7" key="1">
    <citation type="submission" date="2020-07" db="EMBL/GenBank/DDBJ databases">
        <title>Sequencing the genomes of 1000 actinobacteria strains.</title>
        <authorList>
            <person name="Klenk H.-P."/>
        </authorList>
    </citation>
    <scope>NUCLEOTIDE SEQUENCE [LARGE SCALE GENOMIC DNA]</scope>
    <source>
        <strain evidence="6 7">DSM 104006</strain>
    </source>
</reference>
<name>A0A853B5P5_9PSEU</name>
<evidence type="ECO:0000313" key="7">
    <source>
        <dbReference type="Proteomes" id="UP000549616"/>
    </source>
</evidence>
<dbReference type="InterPro" id="IPR050223">
    <property type="entry name" value="D-isomer_2-hydroxyacid_DH"/>
</dbReference>
<evidence type="ECO:0000256" key="2">
    <source>
        <dbReference type="ARBA" id="ARBA00023002"/>
    </source>
</evidence>
<comment type="similarity">
    <text evidence="1 3">Belongs to the D-isomer specific 2-hydroxyacid dehydrogenase family.</text>
</comment>
<gene>
    <name evidence="6" type="ORF">HNR02_003417</name>
</gene>
<proteinExistence type="inferred from homology"/>
<dbReference type="PANTHER" id="PTHR10996:SF283">
    <property type="entry name" value="GLYOXYLATE_HYDROXYPYRUVATE REDUCTASE B"/>
    <property type="match status" value="1"/>
</dbReference>
<sequence>MTRVVVTDHAFGGVADEAAVAARFDAEFSVHACRTEDETIQAVAGADVAFVNFAPVTDAVLAALAPGATVIRYGIGYDNVDVAAAQARGIAVANVPDYGSDTVADHTVALLLTLLRKIPAYDRRVRATGWCVPRDLGSLPGFADTTVGLVGLGRIGLAVHRRLAPFGFRVVAHDPYAEPSDGLTLTDLETLLRESHAVSLHAPLTEETRHLLGTAAFDRMREGAVVVNTSRGGLIDHDALAGAVRSGRVAAAALDVFDTEPLATDSPLRDLPEVLLTPHTAFYSDSSLAALQRLAAEEAERALAGKPLRCPVTGGGAR</sequence>
<dbReference type="GO" id="GO:0030267">
    <property type="term" value="F:glyoxylate reductase (NADPH) activity"/>
    <property type="evidence" value="ECO:0007669"/>
    <property type="project" value="TreeGrafter"/>
</dbReference>
<keyword evidence="2 3" id="KW-0560">Oxidoreductase</keyword>
<dbReference type="CDD" id="cd05299">
    <property type="entry name" value="CtBP_dh"/>
    <property type="match status" value="1"/>
</dbReference>
<evidence type="ECO:0000259" key="4">
    <source>
        <dbReference type="Pfam" id="PF00389"/>
    </source>
</evidence>
<dbReference type="InterPro" id="IPR036291">
    <property type="entry name" value="NAD(P)-bd_dom_sf"/>
</dbReference>
<protein>
    <submittedName>
        <fullName evidence="6">D-3-phosphoglycerate dehydrogenase</fullName>
        <ecNumber evidence="6">1.1.1.95</ecNumber>
    </submittedName>
</protein>
<dbReference type="GO" id="GO:0003714">
    <property type="term" value="F:transcription corepressor activity"/>
    <property type="evidence" value="ECO:0007669"/>
    <property type="project" value="InterPro"/>
</dbReference>
<dbReference type="InterPro" id="IPR006140">
    <property type="entry name" value="D-isomer_DH_NAD-bd"/>
</dbReference>
<dbReference type="RefSeq" id="WP_179774153.1">
    <property type="nucleotide sequence ID" value="NZ_JACCFK010000001.1"/>
</dbReference>
<dbReference type="Pfam" id="PF00389">
    <property type="entry name" value="2-Hacid_dh"/>
    <property type="match status" value="1"/>
</dbReference>
<comment type="caution">
    <text evidence="6">The sequence shown here is derived from an EMBL/GenBank/DDBJ whole genome shotgun (WGS) entry which is preliminary data.</text>
</comment>
<evidence type="ECO:0000313" key="6">
    <source>
        <dbReference type="EMBL" id="NYI90094.1"/>
    </source>
</evidence>
<dbReference type="Pfam" id="PF02826">
    <property type="entry name" value="2-Hacid_dh_C"/>
    <property type="match status" value="1"/>
</dbReference>
<dbReference type="SUPFAM" id="SSF51735">
    <property type="entry name" value="NAD(P)-binding Rossmann-fold domains"/>
    <property type="match status" value="1"/>
</dbReference>
<dbReference type="EMBL" id="JACCFK010000001">
    <property type="protein sequence ID" value="NYI90094.1"/>
    <property type="molecule type" value="Genomic_DNA"/>
</dbReference>
<dbReference type="EC" id="1.1.1.95" evidence="6"/>
<dbReference type="Gene3D" id="3.40.50.720">
    <property type="entry name" value="NAD(P)-binding Rossmann-like Domain"/>
    <property type="match status" value="2"/>
</dbReference>
<dbReference type="Proteomes" id="UP000549616">
    <property type="component" value="Unassembled WGS sequence"/>
</dbReference>
<dbReference type="GO" id="GO:0016618">
    <property type="term" value="F:hydroxypyruvate reductase [NAD(P)H] activity"/>
    <property type="evidence" value="ECO:0007669"/>
    <property type="project" value="TreeGrafter"/>
</dbReference>
<evidence type="ECO:0000256" key="3">
    <source>
        <dbReference type="RuleBase" id="RU003719"/>
    </source>
</evidence>
<feature type="domain" description="D-isomer specific 2-hydroxyacid dehydrogenase NAD-binding" evidence="5">
    <location>
        <begin position="108"/>
        <end position="281"/>
    </location>
</feature>
<dbReference type="InterPro" id="IPR043322">
    <property type="entry name" value="CtBP"/>
</dbReference>
<dbReference type="PROSITE" id="PS00670">
    <property type="entry name" value="D_2_HYDROXYACID_DH_2"/>
    <property type="match status" value="1"/>
</dbReference>
<organism evidence="6 7">
    <name type="scientific">Amycolatopsis endophytica</name>
    <dbReference type="NCBI Taxonomy" id="860233"/>
    <lineage>
        <taxon>Bacteria</taxon>
        <taxon>Bacillati</taxon>
        <taxon>Actinomycetota</taxon>
        <taxon>Actinomycetes</taxon>
        <taxon>Pseudonocardiales</taxon>
        <taxon>Pseudonocardiaceae</taxon>
        <taxon>Amycolatopsis</taxon>
    </lineage>
</organism>
<dbReference type="GO" id="GO:0051287">
    <property type="term" value="F:NAD binding"/>
    <property type="evidence" value="ECO:0007669"/>
    <property type="project" value="InterPro"/>
</dbReference>
<dbReference type="InterPro" id="IPR029753">
    <property type="entry name" value="D-isomer_DH_CS"/>
</dbReference>
<keyword evidence="7" id="KW-1185">Reference proteome</keyword>
<dbReference type="GO" id="GO:0005829">
    <property type="term" value="C:cytosol"/>
    <property type="evidence" value="ECO:0007669"/>
    <property type="project" value="TreeGrafter"/>
</dbReference>
<accession>A0A853B5P5</accession>
<dbReference type="PROSITE" id="PS00671">
    <property type="entry name" value="D_2_HYDROXYACID_DH_3"/>
    <property type="match status" value="1"/>
</dbReference>